<keyword evidence="4" id="KW-1185">Reference proteome</keyword>
<evidence type="ECO:0000256" key="1">
    <source>
        <dbReference type="SAM" id="MobiDB-lite"/>
    </source>
</evidence>
<dbReference type="Proteomes" id="UP001165060">
    <property type="component" value="Unassembled WGS sequence"/>
</dbReference>
<keyword evidence="2" id="KW-0812">Transmembrane</keyword>
<protein>
    <submittedName>
        <fullName evidence="3">Uncharacterized protein</fullName>
    </submittedName>
</protein>
<accession>A0ABQ6MFF9</accession>
<evidence type="ECO:0000313" key="4">
    <source>
        <dbReference type="Proteomes" id="UP001165060"/>
    </source>
</evidence>
<feature type="transmembrane region" description="Helical" evidence="2">
    <location>
        <begin position="497"/>
        <end position="519"/>
    </location>
</feature>
<organism evidence="3 4">
    <name type="scientific">Tetraparma gracilis</name>
    <dbReference type="NCBI Taxonomy" id="2962635"/>
    <lineage>
        <taxon>Eukaryota</taxon>
        <taxon>Sar</taxon>
        <taxon>Stramenopiles</taxon>
        <taxon>Ochrophyta</taxon>
        <taxon>Bolidophyceae</taxon>
        <taxon>Parmales</taxon>
        <taxon>Triparmaceae</taxon>
        <taxon>Tetraparma</taxon>
    </lineage>
</organism>
<dbReference type="EMBL" id="BRYB01000208">
    <property type="protein sequence ID" value="GMI25223.1"/>
    <property type="molecule type" value="Genomic_DNA"/>
</dbReference>
<reference evidence="3 4" key="1">
    <citation type="journal article" date="2023" name="Commun. Biol.">
        <title>Genome analysis of Parmales, the sister group of diatoms, reveals the evolutionary specialization of diatoms from phago-mixotrophs to photoautotrophs.</title>
        <authorList>
            <person name="Ban H."/>
            <person name="Sato S."/>
            <person name="Yoshikawa S."/>
            <person name="Yamada K."/>
            <person name="Nakamura Y."/>
            <person name="Ichinomiya M."/>
            <person name="Sato N."/>
            <person name="Blanc-Mathieu R."/>
            <person name="Endo H."/>
            <person name="Kuwata A."/>
            <person name="Ogata H."/>
        </authorList>
    </citation>
    <scope>NUCLEOTIDE SEQUENCE [LARGE SCALE GENOMIC DNA]</scope>
</reference>
<feature type="transmembrane region" description="Helical" evidence="2">
    <location>
        <begin position="451"/>
        <end position="477"/>
    </location>
</feature>
<dbReference type="PRINTS" id="PR01002">
    <property type="entry name" value="FLGFLGJ"/>
</dbReference>
<feature type="transmembrane region" description="Helical" evidence="2">
    <location>
        <begin position="540"/>
        <end position="560"/>
    </location>
</feature>
<evidence type="ECO:0000313" key="3">
    <source>
        <dbReference type="EMBL" id="GMI25223.1"/>
    </source>
</evidence>
<feature type="transmembrane region" description="Helical" evidence="2">
    <location>
        <begin position="165"/>
        <end position="187"/>
    </location>
</feature>
<feature type="transmembrane region" description="Helical" evidence="2">
    <location>
        <begin position="119"/>
        <end position="141"/>
    </location>
</feature>
<evidence type="ECO:0000256" key="2">
    <source>
        <dbReference type="SAM" id="Phobius"/>
    </source>
</evidence>
<feature type="transmembrane region" description="Helical" evidence="2">
    <location>
        <begin position="199"/>
        <end position="223"/>
    </location>
</feature>
<keyword evidence="2" id="KW-0472">Membrane</keyword>
<sequence length="626" mass="67693">MAPRVSRRRSGLGLATLRARSALAAYALPLSSQIRLLLLESTGLALLAAALPALTSFAIGFAFRARMRRFRVSGGEGLSQAAVYSNATGLGGLAVVPFQEKNFARFFVTSYRDAITDPGFVMVFMRAVLPPLLLTVLVTLYQYERTIEAGDQGARDGFYSEESRATLYSMHALMLANGVAFSTWVHVMTSPEPRPLLCAAAFAGLAVFESFCAILYTWYAVPIFFSPSTSEFARFVIRTVFVTAVNMSALEVCWFTSNKLVTLLGVDPHRSHMLFAASAAFVTFMARMMQGSAESLTQAVLFELSGTIAELRTADSLLRGATPIGNTKKDVRDAAAATGRAAEAAASTTAAAAERGKVTLKNAGKMAHGSLKKLPGVVAKAMSGRKNADEEEEGGEGGGERDDPSSRYDLSVRYSSGRFSARPSLRAEQDIDPDETPEEREKAEKAENRRIFCGAALMMHSISECTNIFAATGYYTLLSANPGAAGSPSIPFSQSMTNLAVMLVGELIVTDGIIAYIARHSKRYSNDPAHEWQEFRSKKYLVMGIGLTCAAMGSACILQYPVNFCYTSWLGGKGERGELDWVVTSCPEQPKNFTELSAVGESYANAWAKYADLIPDAGWRMKMDGE</sequence>
<comment type="caution">
    <text evidence="3">The sequence shown here is derived from an EMBL/GenBank/DDBJ whole genome shotgun (WGS) entry which is preliminary data.</text>
</comment>
<name>A0ABQ6MFF9_9STRA</name>
<proteinExistence type="predicted"/>
<keyword evidence="2" id="KW-1133">Transmembrane helix</keyword>
<feature type="transmembrane region" description="Helical" evidence="2">
    <location>
        <begin position="235"/>
        <end position="257"/>
    </location>
</feature>
<feature type="transmembrane region" description="Helical" evidence="2">
    <location>
        <begin position="43"/>
        <end position="65"/>
    </location>
</feature>
<feature type="region of interest" description="Disordered" evidence="1">
    <location>
        <begin position="381"/>
        <end position="446"/>
    </location>
</feature>
<gene>
    <name evidence="3" type="ORF">TeGR_g3086</name>
</gene>